<dbReference type="Gene3D" id="1.20.120.530">
    <property type="entry name" value="GntR ligand-binding domain-like"/>
    <property type="match status" value="1"/>
</dbReference>
<organism evidence="5 6">
    <name type="scientific">Pseudonocardia xishanensis</name>
    <dbReference type="NCBI Taxonomy" id="630995"/>
    <lineage>
        <taxon>Bacteria</taxon>
        <taxon>Bacillati</taxon>
        <taxon>Actinomycetota</taxon>
        <taxon>Actinomycetes</taxon>
        <taxon>Pseudonocardiales</taxon>
        <taxon>Pseudonocardiaceae</taxon>
        <taxon>Pseudonocardia</taxon>
    </lineage>
</organism>
<name>A0ABP8RUF6_9PSEU</name>
<evidence type="ECO:0000256" key="3">
    <source>
        <dbReference type="ARBA" id="ARBA00023163"/>
    </source>
</evidence>
<evidence type="ECO:0000259" key="4">
    <source>
        <dbReference type="PROSITE" id="PS50949"/>
    </source>
</evidence>
<sequence>MSAGEIYTAVTAPSYGVRALTKAEYAHEWIRERILSGEFQPGMALDPEALSSRLGVSTTPLREAVRRLETEQLVSTAAHRHVYVAPLEYETLAEVFVVRLETEPLASRLATAAASDSELQAIAELVDNPPAADDALTLLRYNGAIHRQIYRASHNTVLIRVLDQLSDLVDRYRALAFRRDPGVSTAHRNHSEIIAALIARDGDLASRLMRDHVSYGFERMRKQEGA</sequence>
<evidence type="ECO:0000256" key="2">
    <source>
        <dbReference type="ARBA" id="ARBA00023125"/>
    </source>
</evidence>
<dbReference type="PANTHER" id="PTHR43537">
    <property type="entry name" value="TRANSCRIPTIONAL REGULATOR, GNTR FAMILY"/>
    <property type="match status" value="1"/>
</dbReference>
<evidence type="ECO:0000313" key="6">
    <source>
        <dbReference type="Proteomes" id="UP001501598"/>
    </source>
</evidence>
<dbReference type="RefSeq" id="WP_345419272.1">
    <property type="nucleotide sequence ID" value="NZ_BAABGT010000040.1"/>
</dbReference>
<feature type="domain" description="HTH gntR-type" evidence="4">
    <location>
        <begin position="20"/>
        <end position="87"/>
    </location>
</feature>
<dbReference type="SMART" id="SM00345">
    <property type="entry name" value="HTH_GNTR"/>
    <property type="match status" value="1"/>
</dbReference>
<comment type="caution">
    <text evidence="5">The sequence shown here is derived from an EMBL/GenBank/DDBJ whole genome shotgun (WGS) entry which is preliminary data.</text>
</comment>
<keyword evidence="1" id="KW-0805">Transcription regulation</keyword>
<dbReference type="SUPFAM" id="SSF48008">
    <property type="entry name" value="GntR ligand-binding domain-like"/>
    <property type="match status" value="1"/>
</dbReference>
<evidence type="ECO:0000313" key="5">
    <source>
        <dbReference type="EMBL" id="GAA4548626.1"/>
    </source>
</evidence>
<dbReference type="Proteomes" id="UP001501598">
    <property type="component" value="Unassembled WGS sequence"/>
</dbReference>
<keyword evidence="6" id="KW-1185">Reference proteome</keyword>
<dbReference type="PROSITE" id="PS50949">
    <property type="entry name" value="HTH_GNTR"/>
    <property type="match status" value="1"/>
</dbReference>
<dbReference type="InterPro" id="IPR008920">
    <property type="entry name" value="TF_FadR/GntR_C"/>
</dbReference>
<dbReference type="InterPro" id="IPR011711">
    <property type="entry name" value="GntR_C"/>
</dbReference>
<dbReference type="Pfam" id="PF00392">
    <property type="entry name" value="GntR"/>
    <property type="match status" value="1"/>
</dbReference>
<dbReference type="PANTHER" id="PTHR43537:SF24">
    <property type="entry name" value="GLUCONATE OPERON TRANSCRIPTIONAL REPRESSOR"/>
    <property type="match status" value="1"/>
</dbReference>
<dbReference type="SMART" id="SM00895">
    <property type="entry name" value="FCD"/>
    <property type="match status" value="1"/>
</dbReference>
<dbReference type="InterPro" id="IPR036388">
    <property type="entry name" value="WH-like_DNA-bd_sf"/>
</dbReference>
<dbReference type="CDD" id="cd07377">
    <property type="entry name" value="WHTH_GntR"/>
    <property type="match status" value="1"/>
</dbReference>
<proteinExistence type="predicted"/>
<dbReference type="Gene3D" id="1.10.10.10">
    <property type="entry name" value="Winged helix-like DNA-binding domain superfamily/Winged helix DNA-binding domain"/>
    <property type="match status" value="1"/>
</dbReference>
<dbReference type="SUPFAM" id="SSF46785">
    <property type="entry name" value="Winged helix' DNA-binding domain"/>
    <property type="match status" value="1"/>
</dbReference>
<evidence type="ECO:0000256" key="1">
    <source>
        <dbReference type="ARBA" id="ARBA00023015"/>
    </source>
</evidence>
<accession>A0ABP8RUF6</accession>
<protein>
    <submittedName>
        <fullName evidence="5">GntR family transcriptional regulator</fullName>
    </submittedName>
</protein>
<gene>
    <name evidence="5" type="ORF">GCM10023175_35330</name>
</gene>
<dbReference type="EMBL" id="BAABGT010000040">
    <property type="protein sequence ID" value="GAA4548626.1"/>
    <property type="molecule type" value="Genomic_DNA"/>
</dbReference>
<dbReference type="InterPro" id="IPR036390">
    <property type="entry name" value="WH_DNA-bd_sf"/>
</dbReference>
<keyword evidence="2" id="KW-0238">DNA-binding</keyword>
<dbReference type="Pfam" id="PF07729">
    <property type="entry name" value="FCD"/>
    <property type="match status" value="1"/>
</dbReference>
<reference evidence="6" key="1">
    <citation type="journal article" date="2019" name="Int. J. Syst. Evol. Microbiol.">
        <title>The Global Catalogue of Microorganisms (GCM) 10K type strain sequencing project: providing services to taxonomists for standard genome sequencing and annotation.</title>
        <authorList>
            <consortium name="The Broad Institute Genomics Platform"/>
            <consortium name="The Broad Institute Genome Sequencing Center for Infectious Disease"/>
            <person name="Wu L."/>
            <person name="Ma J."/>
        </authorList>
    </citation>
    <scope>NUCLEOTIDE SEQUENCE [LARGE SCALE GENOMIC DNA]</scope>
    <source>
        <strain evidence="6">JCM 17906</strain>
    </source>
</reference>
<dbReference type="InterPro" id="IPR000524">
    <property type="entry name" value="Tscrpt_reg_HTH_GntR"/>
</dbReference>
<keyword evidence="3" id="KW-0804">Transcription</keyword>